<dbReference type="AlphaFoldDB" id="A0A1F6D6E1"/>
<accession>A0A1F6D6E1</accession>
<reference evidence="1 2" key="1">
    <citation type="journal article" date="2016" name="Nat. Commun.">
        <title>Thousands of microbial genomes shed light on interconnected biogeochemical processes in an aquifer system.</title>
        <authorList>
            <person name="Anantharaman K."/>
            <person name="Brown C.T."/>
            <person name="Hug L.A."/>
            <person name="Sharon I."/>
            <person name="Castelle C.J."/>
            <person name="Probst A.J."/>
            <person name="Thomas B.C."/>
            <person name="Singh A."/>
            <person name="Wilkins M.J."/>
            <person name="Karaoz U."/>
            <person name="Brodie E.L."/>
            <person name="Williams K.H."/>
            <person name="Hubbard S.S."/>
            <person name="Banfield J.F."/>
        </authorList>
    </citation>
    <scope>NUCLEOTIDE SEQUENCE [LARGE SCALE GENOMIC DNA]</scope>
    <source>
        <strain evidence="2">RIFCSPLOWO2_12_FULL_64_10</strain>
    </source>
</reference>
<sequence>MDREQVRYYIDRWELVKAVERRELQRMSMKRRFEQTAAMFAAGVSFPKDDVFAQQRAEEIERVRRTWEKLKRGKT</sequence>
<dbReference type="EMBL" id="MFKF01000021">
    <property type="protein sequence ID" value="OGG56945.1"/>
    <property type="molecule type" value="Genomic_DNA"/>
</dbReference>
<evidence type="ECO:0000313" key="1">
    <source>
        <dbReference type="EMBL" id="OGG56945.1"/>
    </source>
</evidence>
<organism evidence="1 2">
    <name type="scientific">Handelsmanbacteria sp. (strain RIFCSPLOWO2_12_FULL_64_10)</name>
    <dbReference type="NCBI Taxonomy" id="1817868"/>
    <lineage>
        <taxon>Bacteria</taxon>
        <taxon>Candidatus Handelsmaniibacteriota</taxon>
    </lineage>
</organism>
<protein>
    <submittedName>
        <fullName evidence="1">Uncharacterized protein</fullName>
    </submittedName>
</protein>
<gene>
    <name evidence="1" type="ORF">A3F84_15540</name>
</gene>
<evidence type="ECO:0000313" key="2">
    <source>
        <dbReference type="Proteomes" id="UP000178606"/>
    </source>
</evidence>
<proteinExistence type="predicted"/>
<dbReference type="Proteomes" id="UP000178606">
    <property type="component" value="Unassembled WGS sequence"/>
</dbReference>
<comment type="caution">
    <text evidence="1">The sequence shown here is derived from an EMBL/GenBank/DDBJ whole genome shotgun (WGS) entry which is preliminary data.</text>
</comment>
<name>A0A1F6D6E1_HANXR</name>